<keyword evidence="1" id="KW-1133">Transmembrane helix</keyword>
<evidence type="ECO:0000256" key="1">
    <source>
        <dbReference type="SAM" id="Phobius"/>
    </source>
</evidence>
<dbReference type="Gene3D" id="1.20.58.340">
    <property type="entry name" value="Magnesium transport protein CorA, transmembrane region"/>
    <property type="match status" value="1"/>
</dbReference>
<evidence type="ECO:0000313" key="2">
    <source>
        <dbReference type="EMBL" id="RSL89799.1"/>
    </source>
</evidence>
<feature type="transmembrane region" description="Helical" evidence="1">
    <location>
        <begin position="314"/>
        <end position="336"/>
    </location>
</feature>
<sequence length="370" mass="40856">MSLGDPKIQMSTETEEVKVQSQPVVSNGINFVRDEKETSLFCCKVPAYPGDAPVTDDQFGQWIQEVIGSIHGVFAQFIEYHGDEPKSLPSESVILLSTSKAPTREIFCALRIVPQLASMTCLLFDDQEADLRRVVDLVCGSSRGLAWRNPVAFLTVLLRECGRTSELKRGPLDNDILGAEILTKSTPWQKLRKTPNDFVATTNQLNASYNALLFVARAVDAEVDAWQFLQRMAKDEQLGPWLKAAATHTHSRKTQIGCLKERTGIQINAISNLIAHQETTQTNLIAVIALIFAPASLTASIFSAGLFTTNDHSWVAYIAWTLPVTAATVMAGLYFLQLQILARAVRFFIKSYPKDTDEDSTGRLGSTEMA</sequence>
<accession>A0A428SJ73</accession>
<keyword evidence="1" id="KW-0472">Membrane</keyword>
<dbReference type="Proteomes" id="UP000288429">
    <property type="component" value="Unassembled WGS sequence"/>
</dbReference>
<organism evidence="2 3">
    <name type="scientific">Fusarium ambrosium</name>
    <dbReference type="NCBI Taxonomy" id="131363"/>
    <lineage>
        <taxon>Eukaryota</taxon>
        <taxon>Fungi</taxon>
        <taxon>Dikarya</taxon>
        <taxon>Ascomycota</taxon>
        <taxon>Pezizomycotina</taxon>
        <taxon>Sordariomycetes</taxon>
        <taxon>Hypocreomycetidae</taxon>
        <taxon>Hypocreales</taxon>
        <taxon>Nectriaceae</taxon>
        <taxon>Fusarium</taxon>
        <taxon>Fusarium solani species complex</taxon>
    </lineage>
</organism>
<dbReference type="InterPro" id="IPR018247">
    <property type="entry name" value="EF_Hand_1_Ca_BS"/>
</dbReference>
<keyword evidence="3" id="KW-1185">Reference proteome</keyword>
<keyword evidence="1" id="KW-0812">Transmembrane</keyword>
<proteinExistence type="predicted"/>
<gene>
    <name evidence="2" type="ORF">CDV31_015801</name>
</gene>
<name>A0A428SJ73_9HYPO</name>
<feature type="transmembrane region" description="Helical" evidence="1">
    <location>
        <begin position="284"/>
        <end position="308"/>
    </location>
</feature>
<reference evidence="2 3" key="1">
    <citation type="submission" date="2017-06" db="EMBL/GenBank/DDBJ databases">
        <title>Cmopartive genomic analysis of Ambrosia Fusariam Clade fungi.</title>
        <authorList>
            <person name="Stajich J.E."/>
            <person name="Carrillo J."/>
            <person name="Kijimoto T."/>
            <person name="Eskalen A."/>
            <person name="O'Donnell K."/>
            <person name="Kasson M."/>
        </authorList>
    </citation>
    <scope>NUCLEOTIDE SEQUENCE [LARGE SCALE GENOMIC DNA]</scope>
    <source>
        <strain evidence="2 3">NRRL 20438</strain>
    </source>
</reference>
<evidence type="ECO:0000313" key="3">
    <source>
        <dbReference type="Proteomes" id="UP000288429"/>
    </source>
</evidence>
<dbReference type="PROSITE" id="PS00018">
    <property type="entry name" value="EF_HAND_1"/>
    <property type="match status" value="1"/>
</dbReference>
<comment type="caution">
    <text evidence="2">The sequence shown here is derived from an EMBL/GenBank/DDBJ whole genome shotgun (WGS) entry which is preliminary data.</text>
</comment>
<protein>
    <submittedName>
        <fullName evidence="2">Uncharacterized protein</fullName>
    </submittedName>
</protein>
<dbReference type="EMBL" id="NIZV01000442">
    <property type="protein sequence ID" value="RSL89799.1"/>
    <property type="molecule type" value="Genomic_DNA"/>
</dbReference>
<dbReference type="AlphaFoldDB" id="A0A428SJ73"/>